<accession>A0A5P2BVN2</accession>
<feature type="transmembrane region" description="Helical" evidence="8">
    <location>
        <begin position="170"/>
        <end position="194"/>
    </location>
</feature>
<keyword evidence="3" id="KW-0328">Glycosyltransferase</keyword>
<organism evidence="9 10">
    <name type="scientific">Streptomyces venezuelae</name>
    <dbReference type="NCBI Taxonomy" id="54571"/>
    <lineage>
        <taxon>Bacteria</taxon>
        <taxon>Bacillati</taxon>
        <taxon>Actinomycetota</taxon>
        <taxon>Actinomycetes</taxon>
        <taxon>Kitasatosporales</taxon>
        <taxon>Streptomycetaceae</taxon>
        <taxon>Streptomyces</taxon>
    </lineage>
</organism>
<feature type="transmembrane region" description="Helical" evidence="8">
    <location>
        <begin position="7"/>
        <end position="25"/>
    </location>
</feature>
<evidence type="ECO:0000256" key="4">
    <source>
        <dbReference type="ARBA" id="ARBA00022679"/>
    </source>
</evidence>
<comment type="subcellular location">
    <subcellularLocation>
        <location evidence="1">Cell membrane</location>
        <topology evidence="1">Multi-pass membrane protein</topology>
    </subcellularLocation>
</comment>
<evidence type="ECO:0000256" key="3">
    <source>
        <dbReference type="ARBA" id="ARBA00022676"/>
    </source>
</evidence>
<dbReference type="PANTHER" id="PTHR33908:SF3">
    <property type="entry name" value="UNDECAPRENYL PHOSPHATE-ALPHA-4-AMINO-4-DEOXY-L-ARABINOSE ARABINOSYL TRANSFERASE"/>
    <property type="match status" value="1"/>
</dbReference>
<gene>
    <name evidence="9" type="ORF">DEJ48_11845</name>
</gene>
<evidence type="ECO:0000256" key="6">
    <source>
        <dbReference type="ARBA" id="ARBA00022989"/>
    </source>
</evidence>
<feature type="transmembrane region" description="Helical" evidence="8">
    <location>
        <begin position="309"/>
        <end position="329"/>
    </location>
</feature>
<feature type="transmembrane region" description="Helical" evidence="8">
    <location>
        <begin position="277"/>
        <end position="297"/>
    </location>
</feature>
<keyword evidence="5 8" id="KW-0812">Transmembrane</keyword>
<dbReference type="OrthoDB" id="5318634at2"/>
<dbReference type="RefSeq" id="WP_150216094.1">
    <property type="nucleotide sequence ID" value="NZ_CP029192.1"/>
</dbReference>
<keyword evidence="2" id="KW-1003">Cell membrane</keyword>
<dbReference type="PANTHER" id="PTHR33908">
    <property type="entry name" value="MANNOSYLTRANSFERASE YKCB-RELATED"/>
    <property type="match status" value="1"/>
</dbReference>
<protein>
    <submittedName>
        <fullName evidence="9">Uncharacterized protein</fullName>
    </submittedName>
</protein>
<sequence>MPTLRPALGTTGPAALTLLLGLWGITREDSMWRDEAATWEAAHRSLPELAHLLDRIDVVHGAYYLFMHGVFAFLGDSLLALRLPSVLAMAGAAAALAATARRLSGPRAGLAAGTAFALMPSTQHYAQEGRSYALVAAAVAVATLILVTLMDGRRGRGPTARLWAAYTTALLVAALLNWFSLLALPAHAATVLLAHRRGATRLPSRWLAAASVVVVGALPLVLASRCQARQVAWIRPLTWSTALAPLPLLAVGLLCARLSRRRAGTAAAPRTASAAPVVPVVSVGLPLLAFPVVTLLLVSLVRPLYIDRYVLYADLGLGLLIGAALAGVVRSRRLLTALVLAASAALLPLQLDLRTPQSRVDDVLAPAETVARTSRPGDGVLFIPSWRRDTAEVSPGSFTGLDDLALAESPAASGSLQGRETAPAHIRRAMLRKHRILVVADADDHPGGGRDAVKRRVLVEHFTRCTDTEVRGRRVQGYERGPRCAAPPGVVAPHQPIG</sequence>
<evidence type="ECO:0000256" key="8">
    <source>
        <dbReference type="SAM" id="Phobius"/>
    </source>
</evidence>
<evidence type="ECO:0000313" key="10">
    <source>
        <dbReference type="Proteomes" id="UP000322927"/>
    </source>
</evidence>
<proteinExistence type="predicted"/>
<dbReference type="GO" id="GO:0010041">
    <property type="term" value="P:response to iron(III) ion"/>
    <property type="evidence" value="ECO:0007669"/>
    <property type="project" value="TreeGrafter"/>
</dbReference>
<feature type="transmembrane region" description="Helical" evidence="8">
    <location>
        <begin position="237"/>
        <end position="256"/>
    </location>
</feature>
<reference evidence="9 10" key="1">
    <citation type="submission" date="2018-05" db="EMBL/GenBank/DDBJ databases">
        <title>Streptomyces venezuelae.</title>
        <authorList>
            <person name="Kim W."/>
            <person name="Lee N."/>
            <person name="Cho B.-K."/>
        </authorList>
    </citation>
    <scope>NUCLEOTIDE SEQUENCE [LARGE SCALE GENOMIC DNA]</scope>
    <source>
        <strain evidence="9 10">ATCC 14584</strain>
    </source>
</reference>
<dbReference type="Proteomes" id="UP000322927">
    <property type="component" value="Chromosome"/>
</dbReference>
<keyword evidence="6 8" id="KW-1133">Transmembrane helix</keyword>
<dbReference type="GO" id="GO:0016763">
    <property type="term" value="F:pentosyltransferase activity"/>
    <property type="evidence" value="ECO:0007669"/>
    <property type="project" value="TreeGrafter"/>
</dbReference>
<evidence type="ECO:0000313" key="9">
    <source>
        <dbReference type="EMBL" id="QES33990.1"/>
    </source>
</evidence>
<dbReference type="AlphaFoldDB" id="A0A5P2BVN2"/>
<keyword evidence="4" id="KW-0808">Transferase</keyword>
<evidence type="ECO:0000256" key="7">
    <source>
        <dbReference type="ARBA" id="ARBA00023136"/>
    </source>
</evidence>
<dbReference type="GO" id="GO:0005886">
    <property type="term" value="C:plasma membrane"/>
    <property type="evidence" value="ECO:0007669"/>
    <property type="project" value="UniProtKB-SubCell"/>
</dbReference>
<keyword evidence="7 8" id="KW-0472">Membrane</keyword>
<evidence type="ECO:0000256" key="5">
    <source>
        <dbReference type="ARBA" id="ARBA00022692"/>
    </source>
</evidence>
<dbReference type="GO" id="GO:0009103">
    <property type="term" value="P:lipopolysaccharide biosynthetic process"/>
    <property type="evidence" value="ECO:0007669"/>
    <property type="project" value="UniProtKB-ARBA"/>
</dbReference>
<dbReference type="EMBL" id="CP029192">
    <property type="protein sequence ID" value="QES33990.1"/>
    <property type="molecule type" value="Genomic_DNA"/>
</dbReference>
<evidence type="ECO:0000256" key="1">
    <source>
        <dbReference type="ARBA" id="ARBA00004651"/>
    </source>
</evidence>
<dbReference type="InterPro" id="IPR050297">
    <property type="entry name" value="LipidA_mod_glycosyltrf_83"/>
</dbReference>
<name>A0A5P2BVN2_STRVZ</name>
<feature type="transmembrane region" description="Helical" evidence="8">
    <location>
        <begin position="206"/>
        <end position="225"/>
    </location>
</feature>
<feature type="transmembrane region" description="Helical" evidence="8">
    <location>
        <begin position="132"/>
        <end position="150"/>
    </location>
</feature>
<evidence type="ECO:0000256" key="2">
    <source>
        <dbReference type="ARBA" id="ARBA00022475"/>
    </source>
</evidence>